<dbReference type="GO" id="GO:0003824">
    <property type="term" value="F:catalytic activity"/>
    <property type="evidence" value="ECO:0007669"/>
    <property type="project" value="InterPro"/>
</dbReference>
<dbReference type="Gene3D" id="3.40.50.1580">
    <property type="entry name" value="Nucleoside phosphorylase domain"/>
    <property type="match status" value="1"/>
</dbReference>
<accession>A0A660SF26</accession>
<dbReference type="AlphaFoldDB" id="A0A660SF26"/>
<sequence length="215" mass="25199">MKILITTAHKREIEFLKCIKDADFHINRGRSAIEYYQNIKLLVEKNGYNAIVNFGIAGAIDRSITIGKIVHIRKIFYIDSHSLKILAPIIDIGNIEKRTDNLLTLTDLNKNLNKNADYYGSILDLEGYFVALAAREMKIPIFIFKVISDYNKGFKNLDYNIIKDASNSIVNKYIPKIEYIIENEFRKEFYNQYRFYNKKILTKITEENKKKHLTF</sequence>
<dbReference type="InterPro" id="IPR035994">
    <property type="entry name" value="Nucleoside_phosphorylase_sf"/>
</dbReference>
<gene>
    <name evidence="1" type="ORF">DRP43_05345</name>
</gene>
<evidence type="ECO:0008006" key="3">
    <source>
        <dbReference type="Google" id="ProtNLM"/>
    </source>
</evidence>
<evidence type="ECO:0000313" key="1">
    <source>
        <dbReference type="EMBL" id="RKX68621.1"/>
    </source>
</evidence>
<dbReference type="EMBL" id="QNBD01000255">
    <property type="protein sequence ID" value="RKX68621.1"/>
    <property type="molecule type" value="Genomic_DNA"/>
</dbReference>
<dbReference type="SUPFAM" id="SSF53167">
    <property type="entry name" value="Purine and uridine phosphorylases"/>
    <property type="match status" value="1"/>
</dbReference>
<feature type="non-terminal residue" evidence="1">
    <location>
        <position position="215"/>
    </location>
</feature>
<proteinExistence type="predicted"/>
<name>A0A660SF26_UNCT6</name>
<dbReference type="Proteomes" id="UP000271125">
    <property type="component" value="Unassembled WGS sequence"/>
</dbReference>
<protein>
    <recommendedName>
        <fullName evidence="3">Nucleoside phosphorylase domain-containing protein</fullName>
    </recommendedName>
</protein>
<evidence type="ECO:0000313" key="2">
    <source>
        <dbReference type="Proteomes" id="UP000271125"/>
    </source>
</evidence>
<comment type="caution">
    <text evidence="1">The sequence shown here is derived from an EMBL/GenBank/DDBJ whole genome shotgun (WGS) entry which is preliminary data.</text>
</comment>
<organism evidence="1 2">
    <name type="scientific">candidate division TA06 bacterium</name>
    <dbReference type="NCBI Taxonomy" id="2250710"/>
    <lineage>
        <taxon>Bacteria</taxon>
        <taxon>Bacteria division TA06</taxon>
    </lineage>
</organism>
<dbReference type="GO" id="GO:0009116">
    <property type="term" value="P:nucleoside metabolic process"/>
    <property type="evidence" value="ECO:0007669"/>
    <property type="project" value="InterPro"/>
</dbReference>
<reference evidence="1 2" key="1">
    <citation type="submission" date="2018-06" db="EMBL/GenBank/DDBJ databases">
        <title>Extensive metabolic versatility and redundancy in microbially diverse, dynamic hydrothermal sediments.</title>
        <authorList>
            <person name="Dombrowski N."/>
            <person name="Teske A."/>
            <person name="Baker B.J."/>
        </authorList>
    </citation>
    <scope>NUCLEOTIDE SEQUENCE [LARGE SCALE GENOMIC DNA]</scope>
    <source>
        <strain evidence="1">B10_G13</strain>
    </source>
</reference>